<sequence length="81" mass="9403">MDHITPWAAGGKTSVDNQAHLCRQHHILKHQRPWRYRHLGNGISELESPHGEVRAHRLFRAYDELQAYPAVIPRQARRCCG</sequence>
<dbReference type="EMBL" id="CP097160">
    <property type="protein sequence ID" value="UQN14380.1"/>
    <property type="molecule type" value="Genomic_DNA"/>
</dbReference>
<evidence type="ECO:0000259" key="1">
    <source>
        <dbReference type="Pfam" id="PF01844"/>
    </source>
</evidence>
<keyword evidence="2" id="KW-0378">Hydrolase</keyword>
<dbReference type="Gene3D" id="1.10.30.50">
    <property type="match status" value="1"/>
</dbReference>
<gene>
    <name evidence="2" type="ORF">M3M28_10015</name>
</gene>
<keyword evidence="2" id="KW-0255">Endonuclease</keyword>
<dbReference type="GO" id="GO:0004519">
    <property type="term" value="F:endonuclease activity"/>
    <property type="evidence" value="ECO:0007669"/>
    <property type="project" value="UniProtKB-KW"/>
</dbReference>
<protein>
    <submittedName>
        <fullName evidence="2">HNH endonuclease</fullName>
    </submittedName>
</protein>
<name>A0ABY4MXD4_9MICO</name>
<feature type="domain" description="HNH" evidence="1">
    <location>
        <begin position="1"/>
        <end position="32"/>
    </location>
</feature>
<proteinExistence type="predicted"/>
<dbReference type="Pfam" id="PF01844">
    <property type="entry name" value="HNH"/>
    <property type="match status" value="1"/>
</dbReference>
<dbReference type="InterPro" id="IPR003615">
    <property type="entry name" value="HNH_nuc"/>
</dbReference>
<organism evidence="2">
    <name type="scientific">Gulosibacter sediminis</name>
    <dbReference type="NCBI Taxonomy" id="1729695"/>
    <lineage>
        <taxon>Bacteria</taxon>
        <taxon>Bacillati</taxon>
        <taxon>Actinomycetota</taxon>
        <taxon>Actinomycetes</taxon>
        <taxon>Micrococcales</taxon>
        <taxon>Microbacteriaceae</taxon>
        <taxon>Gulosibacter</taxon>
    </lineage>
</organism>
<accession>A0ABY4MXD4</accession>
<dbReference type="CDD" id="cd00085">
    <property type="entry name" value="HNHc"/>
    <property type="match status" value="1"/>
</dbReference>
<reference evidence="2" key="1">
    <citation type="submission" date="2022-05" db="EMBL/GenBank/DDBJ databases">
        <title>Complete genome sequence of toluene-degrading Gulosibacter sediminis strain ACHW.36C.</title>
        <authorList>
            <person name="Wai A.C."/>
            <person name="Lai G.K."/>
            <person name="Griffin S.D."/>
            <person name="Leung F.C."/>
        </authorList>
    </citation>
    <scope>NUCLEOTIDE SEQUENCE [LARGE SCALE GENOMIC DNA]</scope>
    <source>
        <strain evidence="2">ACHW.36C</strain>
    </source>
</reference>
<keyword evidence="2" id="KW-0540">Nuclease</keyword>
<evidence type="ECO:0000313" key="2">
    <source>
        <dbReference type="EMBL" id="UQN14380.1"/>
    </source>
</evidence>
<dbReference type="InterPro" id="IPR002711">
    <property type="entry name" value="HNH"/>
</dbReference>